<dbReference type="VEuPathDB" id="FungiDB:TERG_05175"/>
<feature type="compositionally biased region" description="Low complexity" evidence="1">
    <location>
        <begin position="190"/>
        <end position="201"/>
    </location>
</feature>
<dbReference type="GO" id="GO:0031625">
    <property type="term" value="F:ubiquitin protein ligase binding"/>
    <property type="evidence" value="ECO:0007669"/>
    <property type="project" value="TreeGrafter"/>
</dbReference>
<dbReference type="PANTHER" id="PTHR11188">
    <property type="entry name" value="ARRESTIN DOMAIN CONTAINING PROTEIN"/>
    <property type="match status" value="1"/>
</dbReference>
<feature type="compositionally biased region" description="Polar residues" evidence="1">
    <location>
        <begin position="1128"/>
        <end position="1149"/>
    </location>
</feature>
<feature type="region of interest" description="Disordered" evidence="1">
    <location>
        <begin position="258"/>
        <end position="302"/>
    </location>
</feature>
<dbReference type="InterPro" id="IPR050357">
    <property type="entry name" value="Arrestin_domain-protein"/>
</dbReference>
<evidence type="ECO:0000313" key="4">
    <source>
        <dbReference type="Proteomes" id="UP000243015"/>
    </source>
</evidence>
<proteinExistence type="predicted"/>
<dbReference type="Pfam" id="PF02752">
    <property type="entry name" value="Arrestin_C"/>
    <property type="match status" value="1"/>
</dbReference>
<dbReference type="AlphaFoldDB" id="A0A178EXD0"/>
<feature type="region of interest" description="Disordered" evidence="1">
    <location>
        <begin position="1128"/>
        <end position="1212"/>
    </location>
</feature>
<feature type="compositionally biased region" description="Basic and acidic residues" evidence="1">
    <location>
        <begin position="607"/>
        <end position="618"/>
    </location>
</feature>
<evidence type="ECO:0000256" key="1">
    <source>
        <dbReference type="SAM" id="MobiDB-lite"/>
    </source>
</evidence>
<sequence>MVARRQSCEEALVEMTAMANKTMVATGRWFRNPERYPNELKRHIPAAHEQFQRALDRLQQEIFLAKALLEIDYQDIREKKAELNRAQQGGADSPVALPATSETTNAAPIPSTAPSAVQPTNAPVIDGPLQPTTQSPTLTSTSAPAPITQPADTQAQAQPAASSPAIPVMNPTTTSPSVTTAPVQVALTTTTQPAQPPAAATEGIPDTTIPDMPANVQPITAEPMAHTQSNISHTSGSIGSLLPGLETYANAGDEAILDLLPSTGQPNGQANGQSSTQQNNQNNAENRNNSTTENPRRDVVMDDVPESNFDDLFVGSGDFGGDADDLMMNTAETTELDDSWFHQSVQYRSENGSIVQSEISQPDSRDWYTPYTLGTITNVLTEAGRQVGRNVAASDDEPCYEVHKQAHPYTYNLLSKSRLQDGQIDEYQGGEYPAALLFINSASRDEMPRKCNLGSERAGSGEKEDETMESLRPGSCKMVEAGIQTPASQLEQNAVQTYIVPLVPPRVLSPQSRQFYSYPCGGYYKQRDRQHDRTTLQAVKLASYLHHGKRFVRRSLIMKESSRDTSPSLCSSTSSRSLGDHCSPTRIVNNTIAGPSEVERTFEEHAKQLADTPRRETFSRSASLKSSESNSVPVPNSVLPSFPHERIVASGNGIVVLIGLAEPVLYLERVDKRVSSDKKRVLTGSLHLKITKPTKIKRISLGFKGIARTLWPEGIPGNRKRTRDTETVISLNWAFFDAHSRAARKGYGANHIKFTNPRDKGSENSPVVDIAGLLESSSSLPKELKRLSLHHSRSNSFGKGETNLISDIMGQKGYKAFPPGEYMYNFEIPMEHRYPETVKWDHASVKYELEAVVERTGAFRPNLIGIKEIPLIRTPGDDCLEHIEPIAISRTWDNKLHYDVVITGKSFPLGSKIPVAIKFTPFAKVGCHRISVFITEKVQLWAHNRKAHRVASDKMLLLFEKRAGMPSKSIYSGSTMRLSGGDEQIAPNGEDLASGAHNFLGNISHDGFSPGTTEIECEVQLPSCPAMKKMTDPSMKLHCDVQYSSIEISHSVKIVFRLSKWDNGSPQRRRQFDISIDSPLCITSCKANASNIYVPSYNSPSSYYTDEYECGCPDAVALSHDVNLNPTLSLPPSFTDQGVPSPTTTSESNDTSRSDEHQEEHNHYNDPPTRPVHFLRAPSFNPPPFESVPPPPPPILSPPPEYSTICSSESGNNEIADYFCPRACARGTIR</sequence>
<evidence type="ECO:0000259" key="2">
    <source>
        <dbReference type="SMART" id="SM01017"/>
    </source>
</evidence>
<feature type="compositionally biased region" description="Basic and acidic residues" evidence="1">
    <location>
        <begin position="1150"/>
        <end position="1164"/>
    </location>
</feature>
<feature type="compositionally biased region" description="Low complexity" evidence="1">
    <location>
        <begin position="128"/>
        <end position="178"/>
    </location>
</feature>
<dbReference type="EMBL" id="LHPM01000015">
    <property type="protein sequence ID" value="OAL64750.1"/>
    <property type="molecule type" value="Genomic_DNA"/>
</dbReference>
<dbReference type="Proteomes" id="UP000243015">
    <property type="component" value="Unassembled WGS sequence"/>
</dbReference>
<feature type="region of interest" description="Disordered" evidence="1">
    <location>
        <begin position="607"/>
        <end position="634"/>
    </location>
</feature>
<protein>
    <recommendedName>
        <fullName evidence="2">Arrestin C-terminal-like domain-containing protein</fullName>
    </recommendedName>
</protein>
<feature type="compositionally biased region" description="Low complexity" evidence="1">
    <location>
        <begin position="267"/>
        <end position="293"/>
    </location>
</feature>
<reference evidence="3 4" key="1">
    <citation type="submission" date="2016-05" db="EMBL/GenBank/DDBJ databases">
        <title>Genome sequencing of Trichophyton rubrum CMCC(F)T1i isolated from hair.</title>
        <authorList>
            <person name="Zhan P."/>
            <person name="Tao Y."/>
            <person name="Liu W."/>
        </authorList>
    </citation>
    <scope>NUCLEOTIDE SEQUENCE [LARGE SCALE GENOMIC DNA]</scope>
    <source>
        <strain evidence="4">CMCC(F)T1i</strain>
    </source>
</reference>
<feature type="compositionally biased region" description="Pro residues" evidence="1">
    <location>
        <begin position="1180"/>
        <end position="1201"/>
    </location>
</feature>
<dbReference type="GO" id="GO:0005829">
    <property type="term" value="C:cytosol"/>
    <property type="evidence" value="ECO:0007669"/>
    <property type="project" value="TreeGrafter"/>
</dbReference>
<feature type="domain" description="Arrestin C-terminal-like" evidence="2">
    <location>
        <begin position="892"/>
        <end position="1087"/>
    </location>
</feature>
<accession>A0A178EXD0</accession>
<dbReference type="PANTHER" id="PTHR11188:SF174">
    <property type="entry name" value="ARRESTIN-RELATED TRAFFICKING ADAPTER 10-RELATED"/>
    <property type="match status" value="1"/>
</dbReference>
<dbReference type="InterPro" id="IPR011022">
    <property type="entry name" value="Arrestin_C-like"/>
</dbReference>
<feature type="region of interest" description="Disordered" evidence="1">
    <location>
        <begin position="84"/>
        <end position="178"/>
    </location>
</feature>
<dbReference type="GO" id="GO:0030674">
    <property type="term" value="F:protein-macromolecule adaptor activity"/>
    <property type="evidence" value="ECO:0007669"/>
    <property type="project" value="TreeGrafter"/>
</dbReference>
<comment type="caution">
    <text evidence="3">The sequence shown here is derived from an EMBL/GenBank/DDBJ whole genome shotgun (WGS) entry which is preliminary data.</text>
</comment>
<gene>
    <name evidence="3" type="ORF">A7C99_4185</name>
</gene>
<feature type="compositionally biased region" description="Polar residues" evidence="1">
    <location>
        <begin position="100"/>
        <end position="121"/>
    </location>
</feature>
<feature type="region of interest" description="Disordered" evidence="1">
    <location>
        <begin position="190"/>
        <end position="209"/>
    </location>
</feature>
<feature type="compositionally biased region" description="Low complexity" evidence="1">
    <location>
        <begin position="564"/>
        <end position="577"/>
    </location>
</feature>
<name>A0A178EXD0_TRIRU</name>
<dbReference type="VEuPathDB" id="FungiDB:TERG_05177"/>
<dbReference type="InterPro" id="IPR014752">
    <property type="entry name" value="Arrestin-like_C"/>
</dbReference>
<feature type="region of interest" description="Disordered" evidence="1">
    <location>
        <begin position="562"/>
        <end position="583"/>
    </location>
</feature>
<evidence type="ECO:0000313" key="3">
    <source>
        <dbReference type="EMBL" id="OAL64750.1"/>
    </source>
</evidence>
<organism evidence="3 4">
    <name type="scientific">Trichophyton rubrum</name>
    <name type="common">Athlete's foot fungus</name>
    <name type="synonym">Epidermophyton rubrum</name>
    <dbReference type="NCBI Taxonomy" id="5551"/>
    <lineage>
        <taxon>Eukaryota</taxon>
        <taxon>Fungi</taxon>
        <taxon>Dikarya</taxon>
        <taxon>Ascomycota</taxon>
        <taxon>Pezizomycotina</taxon>
        <taxon>Eurotiomycetes</taxon>
        <taxon>Eurotiomycetidae</taxon>
        <taxon>Onygenales</taxon>
        <taxon>Arthrodermataceae</taxon>
        <taxon>Trichophyton</taxon>
    </lineage>
</organism>
<dbReference type="SMART" id="SM01017">
    <property type="entry name" value="Arrestin_C"/>
    <property type="match status" value="1"/>
</dbReference>
<dbReference type="GO" id="GO:0070086">
    <property type="term" value="P:ubiquitin-dependent endocytosis"/>
    <property type="evidence" value="ECO:0007669"/>
    <property type="project" value="TreeGrafter"/>
</dbReference>
<dbReference type="Gene3D" id="2.60.40.640">
    <property type="match status" value="1"/>
</dbReference>